<evidence type="ECO:0000313" key="2">
    <source>
        <dbReference type="Proteomes" id="UP000675554"/>
    </source>
</evidence>
<dbReference type="Proteomes" id="UP000675554">
    <property type="component" value="Unassembled WGS sequence"/>
</dbReference>
<proteinExistence type="predicted"/>
<accession>A0A8T4ISP0</accession>
<sequence length="130" mass="14457">MAELEGEERARPVVAHLLLETAYGAAQTNQQADAITLWEHARSLVARGPAVAAWIDHPGPMRTDQVERYGLCIQHLLGNTRRAIHHMTAIDPNAVPTAERAARVRHDSAKLYRDLGDLQSALRLLRKQKA</sequence>
<gene>
    <name evidence="1" type="ORF">KDA82_11145</name>
</gene>
<protein>
    <submittedName>
        <fullName evidence="1">Uncharacterized protein</fullName>
    </submittedName>
</protein>
<evidence type="ECO:0000313" key="1">
    <source>
        <dbReference type="EMBL" id="MBR7673563.1"/>
    </source>
</evidence>
<organism evidence="1 2">
    <name type="scientific">Streptomyces daliensis</name>
    <dbReference type="NCBI Taxonomy" id="299421"/>
    <lineage>
        <taxon>Bacteria</taxon>
        <taxon>Bacillati</taxon>
        <taxon>Actinomycetota</taxon>
        <taxon>Actinomycetes</taxon>
        <taxon>Kitasatosporales</taxon>
        <taxon>Streptomycetaceae</taxon>
        <taxon>Streptomyces</taxon>
    </lineage>
</organism>
<dbReference type="AlphaFoldDB" id="A0A8T4ISP0"/>
<dbReference type="EMBL" id="JAGSMN010000222">
    <property type="protein sequence ID" value="MBR7673563.1"/>
    <property type="molecule type" value="Genomic_DNA"/>
</dbReference>
<keyword evidence="2" id="KW-1185">Reference proteome</keyword>
<comment type="caution">
    <text evidence="1">The sequence shown here is derived from an EMBL/GenBank/DDBJ whole genome shotgun (WGS) entry which is preliminary data.</text>
</comment>
<name>A0A8T4ISP0_9ACTN</name>
<reference evidence="1" key="1">
    <citation type="submission" date="2021-04" db="EMBL/GenBank/DDBJ databases">
        <title>Sequencing of actinobacteria type strains.</title>
        <authorList>
            <person name="Nguyen G.-S."/>
            <person name="Wentzel A."/>
        </authorList>
    </citation>
    <scope>NUCLEOTIDE SEQUENCE</scope>
    <source>
        <strain evidence="1">DSM 42095</strain>
    </source>
</reference>